<organism evidence="7 8">
    <name type="scientific">Pseudomonas fulva</name>
    <dbReference type="NCBI Taxonomy" id="47880"/>
    <lineage>
        <taxon>Bacteria</taxon>
        <taxon>Pseudomonadati</taxon>
        <taxon>Pseudomonadota</taxon>
        <taxon>Gammaproteobacteria</taxon>
        <taxon>Pseudomonadales</taxon>
        <taxon>Pseudomonadaceae</taxon>
        <taxon>Pseudomonas</taxon>
    </lineage>
</organism>
<evidence type="ECO:0000256" key="3">
    <source>
        <dbReference type="ARBA" id="ARBA00022729"/>
    </source>
</evidence>
<dbReference type="InterPro" id="IPR008240">
    <property type="entry name" value="Chorismate_mutase_periplasmic"/>
</dbReference>
<evidence type="ECO:0000259" key="6">
    <source>
        <dbReference type="PROSITE" id="PS51168"/>
    </source>
</evidence>
<dbReference type="RefSeq" id="WP_196110318.1">
    <property type="nucleotide sequence ID" value="NZ_BQHM01000024.1"/>
</dbReference>
<proteinExistence type="predicted"/>
<dbReference type="NCBIfam" id="NF006741">
    <property type="entry name" value="PRK09269.1"/>
    <property type="match status" value="1"/>
</dbReference>
<dbReference type="InterPro" id="IPR036263">
    <property type="entry name" value="Chorismate_II_sf"/>
</dbReference>
<evidence type="ECO:0000256" key="1">
    <source>
        <dbReference type="ARBA" id="ARBA00004817"/>
    </source>
</evidence>
<evidence type="ECO:0000313" key="7">
    <source>
        <dbReference type="EMBL" id="QPH49424.1"/>
    </source>
</evidence>
<dbReference type="InterPro" id="IPR051331">
    <property type="entry name" value="Chorismate_mutase-related"/>
</dbReference>
<dbReference type="GO" id="GO:0046417">
    <property type="term" value="P:chorismate metabolic process"/>
    <property type="evidence" value="ECO:0007669"/>
    <property type="project" value="InterPro"/>
</dbReference>
<sequence>MRNRLLCLFTAFSLTGCTAAAPQHPALEPLLATIEQRLAIAQAVALHKWDKGQPVQATEREQEVLMRVQVAAPVFGLAPHDTEAFFADQMEANKLVQYTLLHQWRLAGQAPHHLRADLQTVIRPQLDRLESQLLEQLAAFRRQDGRACAQRVASAIASRPSVPLMKQGMIRATGQLCDPS</sequence>
<evidence type="ECO:0000256" key="4">
    <source>
        <dbReference type="ARBA" id="ARBA00023235"/>
    </source>
</evidence>
<keyword evidence="4 7" id="KW-0413">Isomerase</keyword>
<dbReference type="GO" id="GO:0009697">
    <property type="term" value="P:salicylic acid biosynthetic process"/>
    <property type="evidence" value="ECO:0007669"/>
    <property type="project" value="TreeGrafter"/>
</dbReference>
<gene>
    <name evidence="7" type="ORF">IZU98_01450</name>
</gene>
<comment type="pathway">
    <text evidence="1">Metabolic intermediate biosynthesis; prephenate biosynthesis; prephenate from chorismate: step 1/1.</text>
</comment>
<dbReference type="InterPro" id="IPR002701">
    <property type="entry name" value="CM_II_prokaryot"/>
</dbReference>
<feature type="signal peptide" evidence="5">
    <location>
        <begin position="1"/>
        <end position="20"/>
    </location>
</feature>
<dbReference type="PROSITE" id="PS51257">
    <property type="entry name" value="PROKAR_LIPOPROTEIN"/>
    <property type="match status" value="1"/>
</dbReference>
<dbReference type="SMART" id="SM00830">
    <property type="entry name" value="CM_2"/>
    <property type="match status" value="1"/>
</dbReference>
<dbReference type="EMBL" id="CP064946">
    <property type="protein sequence ID" value="QPH49424.1"/>
    <property type="molecule type" value="Genomic_DNA"/>
</dbReference>
<evidence type="ECO:0000256" key="2">
    <source>
        <dbReference type="ARBA" id="ARBA00012404"/>
    </source>
</evidence>
<dbReference type="SUPFAM" id="SSF48600">
    <property type="entry name" value="Chorismate mutase II"/>
    <property type="match status" value="1"/>
</dbReference>
<dbReference type="Proteomes" id="UP000594430">
    <property type="component" value="Chromosome"/>
</dbReference>
<feature type="domain" description="Chorismate mutase" evidence="6">
    <location>
        <begin position="1"/>
        <end position="101"/>
    </location>
</feature>
<dbReference type="Pfam" id="PF01817">
    <property type="entry name" value="CM_2"/>
    <property type="match status" value="1"/>
</dbReference>
<dbReference type="EC" id="5.4.99.5" evidence="2"/>
<feature type="chain" id="PRO_5031426594" description="chorismate mutase" evidence="5">
    <location>
        <begin position="21"/>
        <end position="180"/>
    </location>
</feature>
<dbReference type="InterPro" id="IPR036979">
    <property type="entry name" value="CM_dom_sf"/>
</dbReference>
<protein>
    <recommendedName>
        <fullName evidence="2">chorismate mutase</fullName>
        <ecNumber evidence="2">5.4.99.5</ecNumber>
    </recommendedName>
</protein>
<accession>A0A7S9LHY4</accession>
<keyword evidence="3 5" id="KW-0732">Signal</keyword>
<dbReference type="PANTHER" id="PTHR38041:SF2">
    <property type="entry name" value="SECRETED CHORISMATE MUTASE"/>
    <property type="match status" value="1"/>
</dbReference>
<reference evidence="7 8" key="1">
    <citation type="submission" date="2020-11" db="EMBL/GenBank/DDBJ databases">
        <title>Pseudomonas fulva producing VIM-24.</title>
        <authorList>
            <person name="Liu S."/>
        </authorList>
    </citation>
    <scope>NUCLEOTIDE SEQUENCE [LARGE SCALE GENOMIC DNA]</scope>
    <source>
        <strain evidence="7 8">ZDHY414</strain>
    </source>
</reference>
<evidence type="ECO:0000256" key="5">
    <source>
        <dbReference type="SAM" id="SignalP"/>
    </source>
</evidence>
<evidence type="ECO:0000313" key="8">
    <source>
        <dbReference type="Proteomes" id="UP000594430"/>
    </source>
</evidence>
<dbReference type="AlphaFoldDB" id="A0A7S9LHY4"/>
<dbReference type="GO" id="GO:0004106">
    <property type="term" value="F:chorismate mutase activity"/>
    <property type="evidence" value="ECO:0007669"/>
    <property type="project" value="UniProtKB-EC"/>
</dbReference>
<dbReference type="NCBIfam" id="TIGR01806">
    <property type="entry name" value="CM_mono2"/>
    <property type="match status" value="1"/>
</dbReference>
<dbReference type="Gene3D" id="1.20.59.10">
    <property type="entry name" value="Chorismate mutase"/>
    <property type="match status" value="1"/>
</dbReference>
<dbReference type="PROSITE" id="PS51168">
    <property type="entry name" value="CHORISMATE_MUT_2"/>
    <property type="match status" value="1"/>
</dbReference>
<dbReference type="PANTHER" id="PTHR38041">
    <property type="entry name" value="CHORISMATE MUTASE"/>
    <property type="match status" value="1"/>
</dbReference>
<name>A0A7S9LHY4_9PSED</name>
<dbReference type="UniPathway" id="UPA00120">
    <property type="reaction ID" value="UER00203"/>
</dbReference>